<dbReference type="AlphaFoldDB" id="A0AAW6A1Q3"/>
<proteinExistence type="predicted"/>
<dbReference type="EMBL" id="JAQKGX010000004">
    <property type="protein sequence ID" value="MDB1162288.1"/>
    <property type="molecule type" value="Genomic_DNA"/>
</dbReference>
<evidence type="ECO:0000313" key="1">
    <source>
        <dbReference type="EMBL" id="MDB1162288.1"/>
    </source>
</evidence>
<evidence type="ECO:0000313" key="2">
    <source>
        <dbReference type="Proteomes" id="UP001211105"/>
    </source>
</evidence>
<gene>
    <name evidence="1" type="ORF">PL707_08440</name>
</gene>
<name>A0AAW6A1Q3_9BIFI</name>
<protein>
    <submittedName>
        <fullName evidence="1">Uncharacterized protein</fullName>
    </submittedName>
</protein>
<dbReference type="Proteomes" id="UP001211105">
    <property type="component" value="Unassembled WGS sequence"/>
</dbReference>
<organism evidence="1 2">
    <name type="scientific">Bifidobacterium catenulatum</name>
    <dbReference type="NCBI Taxonomy" id="1686"/>
    <lineage>
        <taxon>Bacteria</taxon>
        <taxon>Bacillati</taxon>
        <taxon>Actinomycetota</taxon>
        <taxon>Actinomycetes</taxon>
        <taxon>Bifidobacteriales</taxon>
        <taxon>Bifidobacteriaceae</taxon>
        <taxon>Bifidobacterium</taxon>
    </lineage>
</organism>
<accession>A0AAW6A1Q3</accession>
<reference evidence="1" key="1">
    <citation type="submission" date="2023-01" db="EMBL/GenBank/DDBJ databases">
        <title>Human gut microbiome strain richness.</title>
        <authorList>
            <person name="Chen-Liaw A."/>
        </authorList>
    </citation>
    <scope>NUCLEOTIDE SEQUENCE</scope>
    <source>
        <strain evidence="1">BSD2780120875st1_E5_BSD2780120875b_170604</strain>
    </source>
</reference>
<comment type="caution">
    <text evidence="1">The sequence shown here is derived from an EMBL/GenBank/DDBJ whole genome shotgun (WGS) entry which is preliminary data.</text>
</comment>
<sequence>MDLSGTRLGAVPLFGRVVQVIASPDGVHDLQVAYLQDRSRRVVRLHSAGSLARAVHVGDAVLVRGVVEPGMTGGFRISFRPDGLRVAHTHGNSFDAGLVFRTLSRSDAD</sequence>
<dbReference type="RefSeq" id="WP_195223773.1">
    <property type="nucleotide sequence ID" value="NZ_JADMXZ010000003.1"/>
</dbReference>